<dbReference type="Proteomes" id="UP001140206">
    <property type="component" value="Chromosome 3"/>
</dbReference>
<protein>
    <submittedName>
        <fullName evidence="2">Ankyrin repeat family protein</fullName>
    </submittedName>
</protein>
<dbReference type="PRINTS" id="PR01415">
    <property type="entry name" value="ANKYRIN"/>
</dbReference>
<evidence type="ECO:0000256" key="1">
    <source>
        <dbReference type="PROSITE-ProRule" id="PRU00023"/>
    </source>
</evidence>
<dbReference type="AlphaFoldDB" id="A0AAV8DQN4"/>
<dbReference type="Pfam" id="PF12796">
    <property type="entry name" value="Ank_2"/>
    <property type="match status" value="2"/>
</dbReference>
<dbReference type="SUPFAM" id="SSF48403">
    <property type="entry name" value="Ankyrin repeat"/>
    <property type="match status" value="1"/>
</dbReference>
<feature type="repeat" description="ANK" evidence="1">
    <location>
        <begin position="190"/>
        <end position="222"/>
    </location>
</feature>
<dbReference type="InterPro" id="IPR002110">
    <property type="entry name" value="Ankyrin_rpt"/>
</dbReference>
<feature type="repeat" description="ANK" evidence="1">
    <location>
        <begin position="157"/>
        <end position="189"/>
    </location>
</feature>
<reference evidence="2" key="1">
    <citation type="submission" date="2022-08" db="EMBL/GenBank/DDBJ databases">
        <authorList>
            <person name="Marques A."/>
        </authorList>
    </citation>
    <scope>NUCLEOTIDE SEQUENCE</scope>
    <source>
        <strain evidence="2">RhyPub2mFocal</strain>
        <tissue evidence="2">Leaves</tissue>
    </source>
</reference>
<dbReference type="InterPro" id="IPR051616">
    <property type="entry name" value="Cul2-RING_E3_ligase_SR"/>
</dbReference>
<proteinExistence type="predicted"/>
<dbReference type="Gene3D" id="1.25.40.10">
    <property type="entry name" value="Tetratricopeptide repeat domain"/>
    <property type="match status" value="1"/>
</dbReference>
<name>A0AAV8DQN4_9POAL</name>
<evidence type="ECO:0000313" key="3">
    <source>
        <dbReference type="Proteomes" id="UP001140206"/>
    </source>
</evidence>
<dbReference type="PANTHER" id="PTHR46224">
    <property type="entry name" value="ANKYRIN REPEAT FAMILY PROTEIN"/>
    <property type="match status" value="1"/>
</dbReference>
<keyword evidence="1" id="KW-0040">ANK repeat</keyword>
<feature type="repeat" description="ANK" evidence="1">
    <location>
        <begin position="218"/>
        <end position="250"/>
    </location>
</feature>
<dbReference type="SUPFAM" id="SSF48452">
    <property type="entry name" value="TPR-like"/>
    <property type="match status" value="1"/>
</dbReference>
<evidence type="ECO:0000313" key="2">
    <source>
        <dbReference type="EMBL" id="KAJ4769521.1"/>
    </source>
</evidence>
<dbReference type="EMBL" id="JAMFTS010000003">
    <property type="protein sequence ID" value="KAJ4769521.1"/>
    <property type="molecule type" value="Genomic_DNA"/>
</dbReference>
<dbReference type="PROSITE" id="PS50088">
    <property type="entry name" value="ANK_REPEAT"/>
    <property type="match status" value="5"/>
</dbReference>
<comment type="caution">
    <text evidence="2">The sequence shown here is derived from an EMBL/GenBank/DDBJ whole genome shotgun (WGS) entry which is preliminary data.</text>
</comment>
<feature type="repeat" description="ANK" evidence="1">
    <location>
        <begin position="123"/>
        <end position="155"/>
    </location>
</feature>
<feature type="repeat" description="ANK" evidence="1">
    <location>
        <begin position="90"/>
        <end position="122"/>
    </location>
</feature>
<keyword evidence="3" id="KW-1185">Reference proteome</keyword>
<dbReference type="Gene3D" id="1.25.40.20">
    <property type="entry name" value="Ankyrin repeat-containing domain"/>
    <property type="match status" value="2"/>
</dbReference>
<dbReference type="PANTHER" id="PTHR46224:SF6">
    <property type="entry name" value="ANKYRIN REPEAT FAMILY PROTEIN"/>
    <property type="match status" value="1"/>
</dbReference>
<dbReference type="InterPro" id="IPR011990">
    <property type="entry name" value="TPR-like_helical_dom_sf"/>
</dbReference>
<dbReference type="InterPro" id="IPR036770">
    <property type="entry name" value="Ankyrin_rpt-contain_sf"/>
</dbReference>
<dbReference type="PROSITE" id="PS50297">
    <property type="entry name" value="ANK_REP_REGION"/>
    <property type="match status" value="4"/>
</dbReference>
<accession>A0AAV8DQN4</accession>
<dbReference type="SMART" id="SM00248">
    <property type="entry name" value="ANK"/>
    <property type="match status" value="7"/>
</dbReference>
<organism evidence="2 3">
    <name type="scientific">Rhynchospora pubera</name>
    <dbReference type="NCBI Taxonomy" id="906938"/>
    <lineage>
        <taxon>Eukaryota</taxon>
        <taxon>Viridiplantae</taxon>
        <taxon>Streptophyta</taxon>
        <taxon>Embryophyta</taxon>
        <taxon>Tracheophyta</taxon>
        <taxon>Spermatophyta</taxon>
        <taxon>Magnoliopsida</taxon>
        <taxon>Liliopsida</taxon>
        <taxon>Poales</taxon>
        <taxon>Cyperaceae</taxon>
        <taxon>Cyperoideae</taxon>
        <taxon>Rhynchosporeae</taxon>
        <taxon>Rhynchospora</taxon>
    </lineage>
</organism>
<sequence length="365" mass="40028">MASSDGRKARKLLKAISSGNLVKVKEVAKELNEGKIKEIRDEDGDSVLHLAAFDGRTNICQYFVEDLGFHVDSTLSQKATVSFFFWSDHAGETPLFYAVMRSHAATAKYLISRGANPAVWNIKGITPLHQAARHGHIKLLKYLLSLGVPVDGALKNAPFTPLMVAAQCGQASAVKVLLQHHADVNHATITDDTPLFCSVRAGSLECTKLLIKAGADLNLKCPLAMAVHMQSVEIIKCLLEAGADPNVCNIYGQLPIETAIMGKNRNIIEMLFPLTSPIPEVDDWSMQGILQYVNSDAFFEKNKEVLKNSLANLKGKGDDSFKKKKYMTASIFYSKAIGLGQMIGFGDAVLYSNRSLCWNRLREAD</sequence>
<dbReference type="Pfam" id="PF13637">
    <property type="entry name" value="Ank_4"/>
    <property type="match status" value="1"/>
</dbReference>
<gene>
    <name evidence="2" type="ORF">LUZ62_053778</name>
</gene>